<gene>
    <name evidence="2" type="ORF">Taro_016415</name>
</gene>
<name>A0A843UNG1_COLES</name>
<feature type="compositionally biased region" description="Basic and acidic residues" evidence="1">
    <location>
        <begin position="123"/>
        <end position="135"/>
    </location>
</feature>
<accession>A0A843UNG1</accession>
<proteinExistence type="predicted"/>
<protein>
    <submittedName>
        <fullName evidence="2">Uncharacterized protein</fullName>
    </submittedName>
</protein>
<evidence type="ECO:0000256" key="1">
    <source>
        <dbReference type="SAM" id="MobiDB-lite"/>
    </source>
</evidence>
<sequence>MPPGPSLPMAPERPMQPHLLLSPPSSSSTSAFFPSSASTRFSDAFSWTDLTRSDPTVSGDLKSLPHRTGTSDLYGSKSNTFKIVDPMVQNSGLPVVSVSKSMDTHGFQKPEASICNRSNASKGRNERKDIKKGEGRQVPGSTMLPDVDNKLHLESMSNGSDIEYQHIAFAAESNYLLFPGWG</sequence>
<dbReference type="AlphaFoldDB" id="A0A843UNG1"/>
<feature type="region of interest" description="Disordered" evidence="1">
    <location>
        <begin position="1"/>
        <end position="33"/>
    </location>
</feature>
<feature type="compositionally biased region" description="Low complexity" evidence="1">
    <location>
        <begin position="22"/>
        <end position="33"/>
    </location>
</feature>
<feature type="region of interest" description="Disordered" evidence="1">
    <location>
        <begin position="52"/>
        <end position="71"/>
    </location>
</feature>
<reference evidence="2" key="1">
    <citation type="submission" date="2017-07" db="EMBL/GenBank/DDBJ databases">
        <title>Taro Niue Genome Assembly and Annotation.</title>
        <authorList>
            <person name="Atibalentja N."/>
            <person name="Keating K."/>
            <person name="Fields C.J."/>
        </authorList>
    </citation>
    <scope>NUCLEOTIDE SEQUENCE</scope>
    <source>
        <strain evidence="2">Niue_2</strain>
        <tissue evidence="2">Leaf</tissue>
    </source>
</reference>
<organism evidence="2 3">
    <name type="scientific">Colocasia esculenta</name>
    <name type="common">Wild taro</name>
    <name type="synonym">Arum esculentum</name>
    <dbReference type="NCBI Taxonomy" id="4460"/>
    <lineage>
        <taxon>Eukaryota</taxon>
        <taxon>Viridiplantae</taxon>
        <taxon>Streptophyta</taxon>
        <taxon>Embryophyta</taxon>
        <taxon>Tracheophyta</taxon>
        <taxon>Spermatophyta</taxon>
        <taxon>Magnoliopsida</taxon>
        <taxon>Liliopsida</taxon>
        <taxon>Araceae</taxon>
        <taxon>Aroideae</taxon>
        <taxon>Colocasieae</taxon>
        <taxon>Colocasia</taxon>
    </lineage>
</organism>
<evidence type="ECO:0000313" key="3">
    <source>
        <dbReference type="Proteomes" id="UP000652761"/>
    </source>
</evidence>
<feature type="region of interest" description="Disordered" evidence="1">
    <location>
        <begin position="117"/>
        <end position="143"/>
    </location>
</feature>
<dbReference type="EMBL" id="NMUH01000726">
    <property type="protein sequence ID" value="MQL83917.1"/>
    <property type="molecule type" value="Genomic_DNA"/>
</dbReference>
<comment type="caution">
    <text evidence="2">The sequence shown here is derived from an EMBL/GenBank/DDBJ whole genome shotgun (WGS) entry which is preliminary data.</text>
</comment>
<keyword evidence="3" id="KW-1185">Reference proteome</keyword>
<dbReference type="Proteomes" id="UP000652761">
    <property type="component" value="Unassembled WGS sequence"/>
</dbReference>
<evidence type="ECO:0000313" key="2">
    <source>
        <dbReference type="EMBL" id="MQL83917.1"/>
    </source>
</evidence>